<gene>
    <name evidence="1" type="ORF">E5329_21035</name>
</gene>
<reference evidence="1" key="1">
    <citation type="submission" date="2019-04" db="EMBL/GenBank/DDBJ databases">
        <title>Microbes associate with the intestines of laboratory mice.</title>
        <authorList>
            <person name="Navarre W."/>
            <person name="Wong E."/>
            <person name="Huang K."/>
            <person name="Tropini C."/>
            <person name="Ng K."/>
            <person name="Yu B."/>
        </authorList>
    </citation>
    <scope>NUCLEOTIDE SEQUENCE</scope>
    <source>
        <strain evidence="1">NM01_1-7b</strain>
    </source>
</reference>
<keyword evidence="2" id="KW-1185">Reference proteome</keyword>
<organism evidence="1 2">
    <name type="scientific">Petralouisia muris</name>
    <dbReference type="NCBI Taxonomy" id="3032872"/>
    <lineage>
        <taxon>Bacteria</taxon>
        <taxon>Bacillati</taxon>
        <taxon>Bacillota</taxon>
        <taxon>Clostridia</taxon>
        <taxon>Lachnospirales</taxon>
        <taxon>Lachnospiraceae</taxon>
        <taxon>Petralouisia</taxon>
    </lineage>
</organism>
<evidence type="ECO:0000313" key="2">
    <source>
        <dbReference type="Proteomes" id="UP000304953"/>
    </source>
</evidence>
<evidence type="ECO:0000313" key="1">
    <source>
        <dbReference type="EMBL" id="TGY91458.1"/>
    </source>
</evidence>
<dbReference type="Proteomes" id="UP000304953">
    <property type="component" value="Unassembled WGS sequence"/>
</dbReference>
<protein>
    <submittedName>
        <fullName evidence="1">Type 2 lantibiotic</fullName>
    </submittedName>
</protein>
<proteinExistence type="predicted"/>
<accession>A0AC61RRP6</accession>
<dbReference type="EMBL" id="SRYA01000057">
    <property type="protein sequence ID" value="TGY91458.1"/>
    <property type="molecule type" value="Genomic_DNA"/>
</dbReference>
<sequence length="70" mass="7504">MDEKRLEELEKIVSGKSFEELSESDMEQIAGAVREMGDVNPESLAEVVVISVAACVSALAGLISYKKGCL</sequence>
<name>A0AC61RRP6_9FIRM</name>
<comment type="caution">
    <text evidence="1">The sequence shown here is derived from an EMBL/GenBank/DDBJ whole genome shotgun (WGS) entry which is preliminary data.</text>
</comment>